<evidence type="ECO:0008006" key="4">
    <source>
        <dbReference type="Google" id="ProtNLM"/>
    </source>
</evidence>
<evidence type="ECO:0000256" key="1">
    <source>
        <dbReference type="SAM" id="MobiDB-lite"/>
    </source>
</evidence>
<gene>
    <name evidence="2" type="ORF">HB776_26645</name>
</gene>
<feature type="region of interest" description="Disordered" evidence="1">
    <location>
        <begin position="58"/>
        <end position="79"/>
    </location>
</feature>
<accession>A0A7G6U9I7</accession>
<dbReference type="AlphaFoldDB" id="A0A7G6U9I7"/>
<name>A0A7G6U9I7_9BRAD</name>
<organism evidence="2 3">
    <name type="scientific">Tardiphaga robiniae</name>
    <dbReference type="NCBI Taxonomy" id="943830"/>
    <lineage>
        <taxon>Bacteria</taxon>
        <taxon>Pseudomonadati</taxon>
        <taxon>Pseudomonadota</taxon>
        <taxon>Alphaproteobacteria</taxon>
        <taxon>Hyphomicrobiales</taxon>
        <taxon>Nitrobacteraceae</taxon>
        <taxon>Tardiphaga</taxon>
    </lineage>
</organism>
<dbReference type="KEGG" id="trb:HB776_26645"/>
<protein>
    <recommendedName>
        <fullName evidence="4">Lipoprotein</fullName>
    </recommendedName>
</protein>
<evidence type="ECO:0000313" key="2">
    <source>
        <dbReference type="EMBL" id="QND75669.1"/>
    </source>
</evidence>
<reference evidence="3" key="1">
    <citation type="journal article" date="2020" name="Mol. Plant Microbe">
        <title>Rhizobial microsymbionts of the narrowly endemic Oxytropis species growing in Kamchatka are characterized by significant genetic diversity and possess a set of genes that are associated with T3SS and T6SS secretion systems and can affect the development of symbiosis.</title>
        <authorList>
            <person name="Safronova V."/>
            <person name="Guro P."/>
            <person name="Sazanova A."/>
            <person name="Kuznetsova I."/>
            <person name="Belimov A."/>
            <person name="Yakubov V."/>
            <person name="Chirak E."/>
            <person name="Afonin A."/>
            <person name="Gogolev Y."/>
            <person name="Andronov E."/>
            <person name="Tikhonovich I."/>
        </authorList>
    </citation>
    <scope>NUCLEOTIDE SEQUENCE [LARGE SCALE GENOMIC DNA]</scope>
    <source>
        <strain evidence="3">581</strain>
    </source>
</reference>
<sequence length="222" mass="22414">MPISGRTGALRGLLVITAASLTLAGCGGGSMFGGGSPSSGGGGSPSMTDRFTQLFSGKSTEVGAPQSPQTDENDLTCPSVSIRPGASTYAVGAAGKPAVGNDLAFQATITRTARSCDLNGGQISVKIGIQGRVIVGPAGAPAVVDVPLRVAVVQEGVTPKTIATKVFQTNVQIGSETSVPFSLVGEDLVYPVPTGTAGDSYIFYIGFDPQALKSQAPARKRR</sequence>
<proteinExistence type="predicted"/>
<dbReference type="PROSITE" id="PS51257">
    <property type="entry name" value="PROKAR_LIPOPROTEIN"/>
    <property type="match status" value="1"/>
</dbReference>
<evidence type="ECO:0000313" key="3">
    <source>
        <dbReference type="Proteomes" id="UP000515291"/>
    </source>
</evidence>
<dbReference type="EMBL" id="CP050292">
    <property type="protein sequence ID" value="QND75669.1"/>
    <property type="molecule type" value="Genomic_DNA"/>
</dbReference>
<dbReference type="Proteomes" id="UP000515291">
    <property type="component" value="Chromosome"/>
</dbReference>